<accession>A0ABT4PG65</accession>
<dbReference type="InterPro" id="IPR009057">
    <property type="entry name" value="Homeodomain-like_sf"/>
</dbReference>
<comment type="caution">
    <text evidence="1">The sequence shown here is derived from an EMBL/GenBank/DDBJ whole genome shotgun (WGS) entry which is preliminary data.</text>
</comment>
<dbReference type="SUPFAM" id="SSF46689">
    <property type="entry name" value="Homeodomain-like"/>
    <property type="match status" value="1"/>
</dbReference>
<sequence>MKKVEKKQWFIMGLQIIENEGVSKITIDNLCNLLEITKGAFYHHFKNIDGYIDALMTFWVKENTLNFIEDVEKLDTVKEKLYTLSHMSASSKYKCEGRIRGWSYTNNIVQQHVKQVDKLRLDYLTKLFQNCGYEAEYAHKRAIIQYGLLIGLQHICSEIPISDFNELQNMLIKRFETNVE</sequence>
<gene>
    <name evidence="1" type="ORF">O6P32_04845</name>
</gene>
<dbReference type="EMBL" id="JAPZVM010000003">
    <property type="protein sequence ID" value="MCZ8372036.1"/>
    <property type="molecule type" value="Genomic_DNA"/>
</dbReference>
<name>A0ABT4PG65_9BACT</name>
<dbReference type="Gene3D" id="1.10.357.10">
    <property type="entry name" value="Tetracycline Repressor, domain 2"/>
    <property type="match status" value="1"/>
</dbReference>
<evidence type="ECO:0000313" key="1">
    <source>
        <dbReference type="EMBL" id="MCZ8372036.1"/>
    </source>
</evidence>
<protein>
    <submittedName>
        <fullName evidence="1">TetR/AcrR family transcriptional regulator</fullName>
    </submittedName>
</protein>
<dbReference type="Proteomes" id="UP001141933">
    <property type="component" value="Unassembled WGS sequence"/>
</dbReference>
<proteinExistence type="predicted"/>
<dbReference type="RefSeq" id="WP_269877121.1">
    <property type="nucleotide sequence ID" value="NZ_JAPZVM010000003.1"/>
</dbReference>
<keyword evidence="2" id="KW-1185">Reference proteome</keyword>
<organism evidence="1 2">
    <name type="scientific">Phocaeicola acetigenes</name>
    <dbReference type="NCBI Taxonomy" id="3016083"/>
    <lineage>
        <taxon>Bacteria</taxon>
        <taxon>Pseudomonadati</taxon>
        <taxon>Bacteroidota</taxon>
        <taxon>Bacteroidia</taxon>
        <taxon>Bacteroidales</taxon>
        <taxon>Bacteroidaceae</taxon>
        <taxon>Phocaeicola</taxon>
    </lineage>
</organism>
<evidence type="ECO:0000313" key="2">
    <source>
        <dbReference type="Proteomes" id="UP001141933"/>
    </source>
</evidence>
<reference evidence="1" key="1">
    <citation type="submission" date="2022-12" db="EMBL/GenBank/DDBJ databases">
        <title>Phocaeicola acetigenes sp. nov., isolated feces from a healthy human.</title>
        <authorList>
            <person name="Do H."/>
            <person name="Ha Y.B."/>
            <person name="Kim J.-S."/>
            <person name="Suh M.K."/>
            <person name="Kim H.S."/>
            <person name="Lee J.-S."/>
        </authorList>
    </citation>
    <scope>NUCLEOTIDE SEQUENCE</scope>
    <source>
        <strain evidence="1">KGMB11183</strain>
    </source>
</reference>